<gene>
    <name evidence="1" type="ORF">LCGC14_0289210</name>
</gene>
<evidence type="ECO:0000313" key="1">
    <source>
        <dbReference type="EMBL" id="KKN84459.1"/>
    </source>
</evidence>
<dbReference type="EMBL" id="LAZR01000171">
    <property type="protein sequence ID" value="KKN84459.1"/>
    <property type="molecule type" value="Genomic_DNA"/>
</dbReference>
<sequence length="128" mass="13762">MPVRIAQIIDATLDDTLGSIAGTWDFNGVSPKRVSLYVAVAESGSGATVTLTVELSPDDGQTLISYDKLLTHDGNDAPQASEIYTQTEDDVLSLSPEDVLDYIKVTLTGNSVTGANYYACDVWLCYSY</sequence>
<name>A0A0F9TYS1_9ZZZZ</name>
<accession>A0A0F9TYS1</accession>
<reference evidence="1" key="1">
    <citation type="journal article" date="2015" name="Nature">
        <title>Complex archaea that bridge the gap between prokaryotes and eukaryotes.</title>
        <authorList>
            <person name="Spang A."/>
            <person name="Saw J.H."/>
            <person name="Jorgensen S.L."/>
            <person name="Zaremba-Niedzwiedzka K."/>
            <person name="Martijn J."/>
            <person name="Lind A.E."/>
            <person name="van Eijk R."/>
            <person name="Schleper C."/>
            <person name="Guy L."/>
            <person name="Ettema T.J."/>
        </authorList>
    </citation>
    <scope>NUCLEOTIDE SEQUENCE</scope>
</reference>
<organism evidence="1">
    <name type="scientific">marine sediment metagenome</name>
    <dbReference type="NCBI Taxonomy" id="412755"/>
    <lineage>
        <taxon>unclassified sequences</taxon>
        <taxon>metagenomes</taxon>
        <taxon>ecological metagenomes</taxon>
    </lineage>
</organism>
<protein>
    <submittedName>
        <fullName evidence="1">Uncharacterized protein</fullName>
    </submittedName>
</protein>
<dbReference type="AlphaFoldDB" id="A0A0F9TYS1"/>
<proteinExistence type="predicted"/>
<comment type="caution">
    <text evidence="1">The sequence shown here is derived from an EMBL/GenBank/DDBJ whole genome shotgun (WGS) entry which is preliminary data.</text>
</comment>